<evidence type="ECO:0000313" key="3">
    <source>
        <dbReference type="Proteomes" id="UP000243534"/>
    </source>
</evidence>
<sequence>MSQNAPLKFVTLPGRLRAASLNAVVANSQPQLAPAGVEIKPLGSIADFPHYDADIQVEGFPEAMLAMPLRQRVSVAVQILFFAGLSTPRRYNR</sequence>
<evidence type="ECO:0000313" key="4">
    <source>
        <dbReference type="Proteomes" id="UP000244334"/>
    </source>
</evidence>
<dbReference type="InterPro" id="IPR029039">
    <property type="entry name" value="Flavoprotein-like_sf"/>
</dbReference>
<protein>
    <submittedName>
        <fullName evidence="2">Chromate reductase domain protein</fullName>
    </submittedName>
</protein>
<dbReference type="Proteomes" id="UP000243534">
    <property type="component" value="Unassembled WGS sequence"/>
</dbReference>
<name>A0A1E7YWY1_9GAMM</name>
<reference evidence="1 3" key="1">
    <citation type="submission" date="2016-07" db="EMBL/GenBank/DDBJ databases">
        <authorList>
            <person name="Yuval B."/>
        </authorList>
    </citation>
    <scope>NUCLEOTIDE SEQUENCE [LARGE SCALE GENOMIC DNA]</scope>
    <source>
        <strain evidence="1 3">IL</strain>
    </source>
</reference>
<dbReference type="RefSeq" id="WP_070135649.1">
    <property type="nucleotide sequence ID" value="NZ_LJAM02000355.1"/>
</dbReference>
<reference evidence="2 4" key="2">
    <citation type="submission" date="2018-04" db="EMBL/GenBank/DDBJ databases">
        <title>Genomes of the Obligate Erwinia dacicola and Facultative Enterobacter sp. OLF Endosymbionts of the Olive Fruit fly, Bactrocera oleae.</title>
        <authorList>
            <person name="Estes A.M."/>
            <person name="Hearn D.J."/>
            <person name="Agarwal S."/>
            <person name="Pierson E.A."/>
            <person name="Dunning-Hotopp J.C."/>
        </authorList>
    </citation>
    <scope>NUCLEOTIDE SEQUENCE [LARGE SCALE GENOMIC DNA]</scope>
    <source>
        <strain evidence="2 4">Oroville</strain>
    </source>
</reference>
<proteinExistence type="predicted"/>
<dbReference type="Gene3D" id="3.40.50.360">
    <property type="match status" value="1"/>
</dbReference>
<accession>A0A1E7YWY1</accession>
<dbReference type="EMBL" id="MAYS01000487">
    <property type="protein sequence ID" value="OFC60858.1"/>
    <property type="molecule type" value="Genomic_DNA"/>
</dbReference>
<dbReference type="EMBL" id="LJAM02000355">
    <property type="protein sequence ID" value="RAP70411.1"/>
    <property type="molecule type" value="Genomic_DNA"/>
</dbReference>
<gene>
    <name evidence="2" type="ORF">ACZ87_02782</name>
    <name evidence="1" type="ORF">BBW68_14120</name>
</gene>
<evidence type="ECO:0000313" key="1">
    <source>
        <dbReference type="EMBL" id="OFC60858.1"/>
    </source>
</evidence>
<comment type="caution">
    <text evidence="1">The sequence shown here is derived from an EMBL/GenBank/DDBJ whole genome shotgun (WGS) entry which is preliminary data.</text>
</comment>
<dbReference type="AlphaFoldDB" id="A0A1E7YWY1"/>
<keyword evidence="4" id="KW-1185">Reference proteome</keyword>
<evidence type="ECO:0000313" key="2">
    <source>
        <dbReference type="EMBL" id="RAP70411.1"/>
    </source>
</evidence>
<organism evidence="1 3">
    <name type="scientific">Candidatus Erwinia dacicola</name>
    <dbReference type="NCBI Taxonomy" id="252393"/>
    <lineage>
        <taxon>Bacteria</taxon>
        <taxon>Pseudomonadati</taxon>
        <taxon>Pseudomonadota</taxon>
        <taxon>Gammaproteobacteria</taxon>
        <taxon>Enterobacterales</taxon>
        <taxon>Erwiniaceae</taxon>
        <taxon>Erwinia</taxon>
    </lineage>
</organism>
<dbReference type="Proteomes" id="UP000244334">
    <property type="component" value="Unassembled WGS sequence"/>
</dbReference>